<feature type="transmembrane region" description="Helical" evidence="1">
    <location>
        <begin position="100"/>
        <end position="117"/>
    </location>
</feature>
<evidence type="ECO:0000313" key="3">
    <source>
        <dbReference type="Proteomes" id="UP001142374"/>
    </source>
</evidence>
<evidence type="ECO:0008006" key="4">
    <source>
        <dbReference type="Google" id="ProtNLM"/>
    </source>
</evidence>
<keyword evidence="1" id="KW-1133">Transmembrane helix</keyword>
<keyword evidence="3" id="KW-1185">Reference proteome</keyword>
<keyword evidence="1" id="KW-0812">Transmembrane</keyword>
<proteinExistence type="predicted"/>
<feature type="transmembrane region" description="Helical" evidence="1">
    <location>
        <begin position="43"/>
        <end position="64"/>
    </location>
</feature>
<feature type="transmembrane region" description="Helical" evidence="1">
    <location>
        <begin position="216"/>
        <end position="233"/>
    </location>
</feature>
<reference evidence="2" key="1">
    <citation type="submission" date="2022-06" db="EMBL/GenBank/DDBJ databases">
        <title>WGS of actinobacteria.</title>
        <authorList>
            <person name="Thawai C."/>
        </authorList>
    </citation>
    <scope>NUCLEOTIDE SEQUENCE</scope>
    <source>
        <strain evidence="2">AA8</strain>
    </source>
</reference>
<dbReference type="AlphaFoldDB" id="A0A9X2LLT8"/>
<keyword evidence="1" id="KW-0472">Membrane</keyword>
<name>A0A9X2LLT8_9ACTN</name>
<dbReference type="EMBL" id="JANIID010000032">
    <property type="protein sequence ID" value="MCQ8773612.1"/>
    <property type="molecule type" value="Genomic_DNA"/>
</dbReference>
<dbReference type="NCBIfam" id="NF041646">
    <property type="entry name" value="VC0807_fam"/>
    <property type="match status" value="1"/>
</dbReference>
<evidence type="ECO:0000313" key="2">
    <source>
        <dbReference type="EMBL" id="MCQ8773612.1"/>
    </source>
</evidence>
<feature type="transmembrane region" description="Helical" evidence="1">
    <location>
        <begin position="129"/>
        <end position="146"/>
    </location>
</feature>
<protein>
    <recommendedName>
        <fullName evidence="4">Transmembrane protein</fullName>
    </recommendedName>
</protein>
<dbReference type="RefSeq" id="WP_240977051.1">
    <property type="nucleotide sequence ID" value="NZ_JAATER010000768.1"/>
</dbReference>
<gene>
    <name evidence="2" type="ORF">NQU55_28205</name>
</gene>
<sequence>MNRYIKGCTNRVVPHVDQVIFTGAYGFGMASPNGRTGTPDMPAWRTAATPILFAVVLPLAVFYVLRSQGISQWLALTLSGAVPAVRMAVEVVTRRRVHSFEAFMIGMLAVRIVTSLLTGSPRAILVKDAGLAAAAGLWILGSLFAAKPFAFQVGQYWQLPTAARTREAAWGVSPALRSGLTRLTVLWGCAQLLDCGAGVLVALLLPVEAVPALNRAKGLALLCAVALITVSYSRRYGRRHALSLFGSAPLITTREG</sequence>
<dbReference type="Proteomes" id="UP001142374">
    <property type="component" value="Unassembled WGS sequence"/>
</dbReference>
<comment type="caution">
    <text evidence="2">The sequence shown here is derived from an EMBL/GenBank/DDBJ whole genome shotgun (WGS) entry which is preliminary data.</text>
</comment>
<evidence type="ECO:0000256" key="1">
    <source>
        <dbReference type="SAM" id="Phobius"/>
    </source>
</evidence>
<feature type="transmembrane region" description="Helical" evidence="1">
    <location>
        <begin position="183"/>
        <end position="204"/>
    </location>
</feature>
<accession>A0A9X2LLT8</accession>
<organism evidence="2 3">
    <name type="scientific">Streptomyces telluris</name>
    <dbReference type="NCBI Taxonomy" id="2720021"/>
    <lineage>
        <taxon>Bacteria</taxon>
        <taxon>Bacillati</taxon>
        <taxon>Actinomycetota</taxon>
        <taxon>Actinomycetes</taxon>
        <taxon>Kitasatosporales</taxon>
        <taxon>Streptomycetaceae</taxon>
        <taxon>Streptomyces</taxon>
    </lineage>
</organism>